<feature type="compositionally biased region" description="Polar residues" evidence="1">
    <location>
        <begin position="477"/>
        <end position="487"/>
    </location>
</feature>
<feature type="compositionally biased region" description="Low complexity" evidence="1">
    <location>
        <begin position="66"/>
        <end position="79"/>
    </location>
</feature>
<evidence type="ECO:0000259" key="2">
    <source>
        <dbReference type="PROSITE" id="PS51140"/>
    </source>
</evidence>
<protein>
    <recommendedName>
        <fullName evidence="2">CUE domain-containing protein</fullName>
    </recommendedName>
</protein>
<dbReference type="GO" id="GO:0031624">
    <property type="term" value="F:ubiquitin conjugating enzyme binding"/>
    <property type="evidence" value="ECO:0007669"/>
    <property type="project" value="TreeGrafter"/>
</dbReference>
<feature type="domain" description="CUE" evidence="2">
    <location>
        <begin position="109"/>
        <end position="152"/>
    </location>
</feature>
<dbReference type="InterPro" id="IPR009060">
    <property type="entry name" value="UBA-like_sf"/>
</dbReference>
<dbReference type="PANTHER" id="PTHR16461">
    <property type="entry name" value="TOLL-INTERACTING PROTEIN"/>
    <property type="match status" value="1"/>
</dbReference>
<dbReference type="Pfam" id="PF02845">
    <property type="entry name" value="CUE"/>
    <property type="match status" value="1"/>
</dbReference>
<dbReference type="AlphaFoldDB" id="A0A0C9TA35"/>
<feature type="compositionally biased region" description="Gly residues" evidence="1">
    <location>
        <begin position="241"/>
        <end position="261"/>
    </location>
</feature>
<sequence>MTEQPKTPDDADRAASDIDPSSSPQPDIDLASPSQPPGALASPPTSQHDHTQVLLRSTPNLQTIDTTSPSPSSLPQSSTVEPDSDMIISPAPPLQMHTQARAQEIGVGAPDPRIASLKAMFPDFDDAVILSVLESTDNDQDRALDALLVMNDPSYVPPVPPPPPSQPQHEYQRGQPPDSQRLSQEALDEQFARRLALEEEQAALQSWGPQSAGDQSHQSHRGTSGWGGGWSGWSGQPQGQGQQGQGQGGQGQQGQPGGQGGRDTVTEFQDGFNRIAESGKKTFTSIVSKVKAKMQEYDQGQGQGRGQGQGQPQYQGQGSYNPSYAPGQTAYPQPYQGAPAGQVQRQTTQSYPVRTSSPSWSNGQPRTNTYAFAPPPRPSAPSAPTPDPPQPESAQRSYYDPNARGYDLNHSDDDNEDPFVDVPNPAVPPSPSTAIAPPTLPSYTPFNANANTASTTTTTTDPPNQWTSTAPPPARTLSPTTAGSSVYVTPAPGAASTALRSAPTAANPISVRKLGLLPKRPISLARAQSPPVSGVVVHSSGGNGGSVLPVGRTPSGSTTGDEEDELEYTENPFEGRR</sequence>
<dbReference type="Proteomes" id="UP000053647">
    <property type="component" value="Unassembled WGS sequence"/>
</dbReference>
<organism evidence="3 4">
    <name type="scientific">Paxillus involutus ATCC 200175</name>
    <dbReference type="NCBI Taxonomy" id="664439"/>
    <lineage>
        <taxon>Eukaryota</taxon>
        <taxon>Fungi</taxon>
        <taxon>Dikarya</taxon>
        <taxon>Basidiomycota</taxon>
        <taxon>Agaricomycotina</taxon>
        <taxon>Agaricomycetes</taxon>
        <taxon>Agaricomycetidae</taxon>
        <taxon>Boletales</taxon>
        <taxon>Paxilineae</taxon>
        <taxon>Paxillaceae</taxon>
        <taxon>Paxillus</taxon>
    </lineage>
</organism>
<accession>A0A0C9TA35</accession>
<dbReference type="InterPro" id="IPR003892">
    <property type="entry name" value="CUE"/>
</dbReference>
<name>A0A0C9TA35_PAXIN</name>
<evidence type="ECO:0000313" key="4">
    <source>
        <dbReference type="Proteomes" id="UP000053647"/>
    </source>
</evidence>
<feature type="compositionally biased region" description="Basic and acidic residues" evidence="1">
    <location>
        <begin position="1"/>
        <end position="16"/>
    </location>
</feature>
<feature type="region of interest" description="Disordered" evidence="1">
    <location>
        <begin position="526"/>
        <end position="577"/>
    </location>
</feature>
<feature type="region of interest" description="Disordered" evidence="1">
    <location>
        <begin position="1"/>
        <end position="105"/>
    </location>
</feature>
<feature type="compositionally biased region" description="Pro residues" evidence="1">
    <location>
        <begin position="155"/>
        <end position="166"/>
    </location>
</feature>
<gene>
    <name evidence="3" type="ORF">PAXINDRAFT_18872</name>
</gene>
<dbReference type="CDD" id="cd14279">
    <property type="entry name" value="CUE"/>
    <property type="match status" value="1"/>
</dbReference>
<evidence type="ECO:0000256" key="1">
    <source>
        <dbReference type="SAM" id="MobiDB-lite"/>
    </source>
</evidence>
<dbReference type="GO" id="GO:0005737">
    <property type="term" value="C:cytoplasm"/>
    <property type="evidence" value="ECO:0007669"/>
    <property type="project" value="TreeGrafter"/>
</dbReference>
<feature type="region of interest" description="Disordered" evidence="1">
    <location>
        <begin position="152"/>
        <end position="283"/>
    </location>
</feature>
<dbReference type="OrthoDB" id="9942608at2759"/>
<feature type="compositionally biased region" description="Pro residues" evidence="1">
    <location>
        <begin position="373"/>
        <end position="391"/>
    </location>
</feature>
<feature type="compositionally biased region" description="Low complexity" evidence="1">
    <location>
        <begin position="432"/>
        <end position="469"/>
    </location>
</feature>
<feature type="compositionally biased region" description="Polar residues" evidence="1">
    <location>
        <begin position="54"/>
        <end position="65"/>
    </location>
</feature>
<dbReference type="GO" id="GO:0006511">
    <property type="term" value="P:ubiquitin-dependent protein catabolic process"/>
    <property type="evidence" value="ECO:0007669"/>
    <property type="project" value="TreeGrafter"/>
</dbReference>
<evidence type="ECO:0000313" key="3">
    <source>
        <dbReference type="EMBL" id="KIJ07963.1"/>
    </source>
</evidence>
<feature type="compositionally biased region" description="Polar residues" evidence="1">
    <location>
        <begin position="207"/>
        <end position="216"/>
    </location>
</feature>
<dbReference type="HOGENOM" id="CLU_039542_0_0_1"/>
<feature type="compositionally biased region" description="Low complexity" evidence="1">
    <location>
        <begin position="17"/>
        <end position="29"/>
    </location>
</feature>
<dbReference type="EMBL" id="KN819736">
    <property type="protein sequence ID" value="KIJ07963.1"/>
    <property type="molecule type" value="Genomic_DNA"/>
</dbReference>
<feature type="compositionally biased region" description="Polar residues" evidence="1">
    <location>
        <begin position="343"/>
        <end position="370"/>
    </location>
</feature>
<dbReference type="PROSITE" id="PS51140">
    <property type="entry name" value="CUE"/>
    <property type="match status" value="1"/>
</dbReference>
<dbReference type="PANTHER" id="PTHR16461:SF5">
    <property type="entry name" value="TOLL-INTERACTING PROTEIN"/>
    <property type="match status" value="1"/>
</dbReference>
<reference evidence="3 4" key="1">
    <citation type="submission" date="2014-06" db="EMBL/GenBank/DDBJ databases">
        <authorList>
            <consortium name="DOE Joint Genome Institute"/>
            <person name="Kuo A."/>
            <person name="Kohler A."/>
            <person name="Nagy L.G."/>
            <person name="Floudas D."/>
            <person name="Copeland A."/>
            <person name="Barry K.W."/>
            <person name="Cichocki N."/>
            <person name="Veneault-Fourrey C."/>
            <person name="LaButti K."/>
            <person name="Lindquist E.A."/>
            <person name="Lipzen A."/>
            <person name="Lundell T."/>
            <person name="Morin E."/>
            <person name="Murat C."/>
            <person name="Sun H."/>
            <person name="Tunlid A."/>
            <person name="Henrissat B."/>
            <person name="Grigoriev I.V."/>
            <person name="Hibbett D.S."/>
            <person name="Martin F."/>
            <person name="Nordberg H.P."/>
            <person name="Cantor M.N."/>
            <person name="Hua S.X."/>
        </authorList>
    </citation>
    <scope>NUCLEOTIDE SEQUENCE [LARGE SCALE GENOMIC DNA]</scope>
    <source>
        <strain evidence="3 4">ATCC 200175</strain>
    </source>
</reference>
<feature type="region of interest" description="Disordered" evidence="1">
    <location>
        <begin position="295"/>
        <end position="508"/>
    </location>
</feature>
<proteinExistence type="predicted"/>
<dbReference type="SUPFAM" id="SSF46934">
    <property type="entry name" value="UBA-like"/>
    <property type="match status" value="1"/>
</dbReference>
<reference evidence="4" key="2">
    <citation type="submission" date="2015-01" db="EMBL/GenBank/DDBJ databases">
        <title>Evolutionary Origins and Diversification of the Mycorrhizal Mutualists.</title>
        <authorList>
            <consortium name="DOE Joint Genome Institute"/>
            <consortium name="Mycorrhizal Genomics Consortium"/>
            <person name="Kohler A."/>
            <person name="Kuo A."/>
            <person name="Nagy L.G."/>
            <person name="Floudas D."/>
            <person name="Copeland A."/>
            <person name="Barry K.W."/>
            <person name="Cichocki N."/>
            <person name="Veneault-Fourrey C."/>
            <person name="LaButti K."/>
            <person name="Lindquist E.A."/>
            <person name="Lipzen A."/>
            <person name="Lundell T."/>
            <person name="Morin E."/>
            <person name="Murat C."/>
            <person name="Riley R."/>
            <person name="Ohm R."/>
            <person name="Sun H."/>
            <person name="Tunlid A."/>
            <person name="Henrissat B."/>
            <person name="Grigoriev I.V."/>
            <person name="Hibbett D.S."/>
            <person name="Martin F."/>
        </authorList>
    </citation>
    <scope>NUCLEOTIDE SEQUENCE [LARGE SCALE GENOMIC DNA]</scope>
    <source>
        <strain evidence="4">ATCC 200175</strain>
    </source>
</reference>
<dbReference type="Gene3D" id="1.10.8.10">
    <property type="entry name" value="DNA helicase RuvA subunit, C-terminal domain"/>
    <property type="match status" value="1"/>
</dbReference>
<feature type="compositionally biased region" description="Low complexity" evidence="1">
    <location>
        <begin position="529"/>
        <end position="540"/>
    </location>
</feature>
<dbReference type="GO" id="GO:0043130">
    <property type="term" value="F:ubiquitin binding"/>
    <property type="evidence" value="ECO:0007669"/>
    <property type="project" value="InterPro"/>
</dbReference>
<keyword evidence="4" id="KW-1185">Reference proteome</keyword>